<dbReference type="InterPro" id="IPR026516">
    <property type="entry name" value="THAP1/10"/>
</dbReference>
<feature type="compositionally biased region" description="Basic and acidic residues" evidence="6">
    <location>
        <begin position="260"/>
        <end position="279"/>
    </location>
</feature>
<dbReference type="SUPFAM" id="SSF57716">
    <property type="entry name" value="Glucocorticoid receptor-like (DNA-binding domain)"/>
    <property type="match status" value="2"/>
</dbReference>
<feature type="domain" description="THAP-type" evidence="7">
    <location>
        <begin position="1"/>
        <end position="89"/>
    </location>
</feature>
<feature type="non-terminal residue" evidence="8">
    <location>
        <position position="279"/>
    </location>
</feature>
<dbReference type="GO" id="GO:0043565">
    <property type="term" value="F:sequence-specific DNA binding"/>
    <property type="evidence" value="ECO:0007669"/>
    <property type="project" value="InterPro"/>
</dbReference>
<dbReference type="Gene3D" id="6.20.210.20">
    <property type="entry name" value="THAP domain"/>
    <property type="match status" value="2"/>
</dbReference>
<sequence length="279" mass="32174">MRASHWCTVSWCARVNDSEACISLHRMPKDEHRQKLWLDFLGHPEWLDDSSKKETIRICSIHFTKKDFRFTNSFLNSSILKPIAVPSVRQFSNDPPFLAVRDLFHEDDSCAVTGCRTNDRENPDLTFHRIHCRCSDRVKAWRRTLGLEPENRSKMVCSRHFGAHQYEEYFPNRGTLRADEDPMYGLGPLNPIFNDYSPLSLQQVVLYEALMDGETVDLDLILNTLEGSLSWEELKALVAYMDALAKKKGKTNFTAQLPEEAPKGLRETPAESIHRLHNP</sequence>
<keyword evidence="2 5" id="KW-0863">Zinc-finger</keyword>
<accession>A0A146LWI5</accession>
<keyword evidence="4 5" id="KW-0238">DNA-binding</keyword>
<feature type="domain" description="THAP-type" evidence="7">
    <location>
        <begin position="105"/>
        <end position="185"/>
    </location>
</feature>
<evidence type="ECO:0000256" key="1">
    <source>
        <dbReference type="ARBA" id="ARBA00022723"/>
    </source>
</evidence>
<evidence type="ECO:0000259" key="7">
    <source>
        <dbReference type="PROSITE" id="PS50950"/>
    </source>
</evidence>
<feature type="region of interest" description="Disordered" evidence="6">
    <location>
        <begin position="255"/>
        <end position="279"/>
    </location>
</feature>
<evidence type="ECO:0000256" key="2">
    <source>
        <dbReference type="ARBA" id="ARBA00022771"/>
    </source>
</evidence>
<evidence type="ECO:0000256" key="3">
    <source>
        <dbReference type="ARBA" id="ARBA00022833"/>
    </source>
</evidence>
<dbReference type="EMBL" id="GDHC01006578">
    <property type="protein sequence ID" value="JAQ12051.1"/>
    <property type="molecule type" value="Transcribed_RNA"/>
</dbReference>
<name>A0A146LWI5_LYGHE</name>
<dbReference type="InterPro" id="IPR006612">
    <property type="entry name" value="THAP_Znf"/>
</dbReference>
<evidence type="ECO:0000256" key="5">
    <source>
        <dbReference type="PROSITE-ProRule" id="PRU00309"/>
    </source>
</evidence>
<dbReference type="PANTHER" id="PTHR46600">
    <property type="entry name" value="THAP DOMAIN-CONTAINING"/>
    <property type="match status" value="1"/>
</dbReference>
<dbReference type="Pfam" id="PF05485">
    <property type="entry name" value="THAP"/>
    <property type="match status" value="2"/>
</dbReference>
<evidence type="ECO:0000256" key="6">
    <source>
        <dbReference type="SAM" id="MobiDB-lite"/>
    </source>
</evidence>
<dbReference type="AlphaFoldDB" id="A0A146LWI5"/>
<proteinExistence type="predicted"/>
<dbReference type="SMART" id="SM00980">
    <property type="entry name" value="THAP"/>
    <property type="match status" value="2"/>
</dbReference>
<gene>
    <name evidence="8" type="ORF">g.86616</name>
</gene>
<dbReference type="PANTHER" id="PTHR46600:SF11">
    <property type="entry name" value="THAP DOMAIN-CONTAINING PROTEIN 10"/>
    <property type="match status" value="1"/>
</dbReference>
<dbReference type="GO" id="GO:0008270">
    <property type="term" value="F:zinc ion binding"/>
    <property type="evidence" value="ECO:0007669"/>
    <property type="project" value="UniProtKB-KW"/>
</dbReference>
<evidence type="ECO:0000313" key="8">
    <source>
        <dbReference type="EMBL" id="JAQ12051.1"/>
    </source>
</evidence>
<dbReference type="SMART" id="SM00692">
    <property type="entry name" value="DM3"/>
    <property type="match status" value="2"/>
</dbReference>
<dbReference type="PROSITE" id="PS50950">
    <property type="entry name" value="ZF_THAP"/>
    <property type="match status" value="2"/>
</dbReference>
<protein>
    <recommendedName>
        <fullName evidence="7">THAP-type domain-containing protein</fullName>
    </recommendedName>
</protein>
<organism evidence="8">
    <name type="scientific">Lygus hesperus</name>
    <name type="common">Western plant bug</name>
    <dbReference type="NCBI Taxonomy" id="30085"/>
    <lineage>
        <taxon>Eukaryota</taxon>
        <taxon>Metazoa</taxon>
        <taxon>Ecdysozoa</taxon>
        <taxon>Arthropoda</taxon>
        <taxon>Hexapoda</taxon>
        <taxon>Insecta</taxon>
        <taxon>Pterygota</taxon>
        <taxon>Neoptera</taxon>
        <taxon>Paraneoptera</taxon>
        <taxon>Hemiptera</taxon>
        <taxon>Heteroptera</taxon>
        <taxon>Panheteroptera</taxon>
        <taxon>Cimicomorpha</taxon>
        <taxon>Miridae</taxon>
        <taxon>Mirini</taxon>
        <taxon>Lygus</taxon>
    </lineage>
</organism>
<keyword evidence="1" id="KW-0479">Metal-binding</keyword>
<reference evidence="8" key="1">
    <citation type="journal article" date="2016" name="Gigascience">
        <title>De novo construction of an expanded transcriptome assembly for the western tarnished plant bug, Lygus hesperus.</title>
        <authorList>
            <person name="Tassone E.E."/>
            <person name="Geib S.M."/>
            <person name="Hall B."/>
            <person name="Fabrick J.A."/>
            <person name="Brent C.S."/>
            <person name="Hull J.J."/>
        </authorList>
    </citation>
    <scope>NUCLEOTIDE SEQUENCE</scope>
</reference>
<keyword evidence="3" id="KW-0862">Zinc</keyword>
<evidence type="ECO:0000256" key="4">
    <source>
        <dbReference type="ARBA" id="ARBA00023125"/>
    </source>
</evidence>
<dbReference type="InterPro" id="IPR038441">
    <property type="entry name" value="THAP_Znf_sf"/>
</dbReference>